<evidence type="ECO:0000313" key="3">
    <source>
        <dbReference type="Proteomes" id="UP001055057"/>
    </source>
</evidence>
<sequence>MRRGGQRDVPLAAEQARRGVEPDPAGAGQVDLGPGVQVGEVGLGALRPVHGRGVGHELDQVAGDEAGGEPDPAQHLHQEPGRVAAGAALQGQGLGGRLHARLHAHAVGDLARHEGVQRHQELHRGRLRRQAREEGVDLRAAGVVEDEVGGEFPRQVRVVGEGPRLRVLLHEEVERVDHRHLGGEVHLDPQLVRLLREDEAGEPVAVGVLLPVQEVVLGRDLQGVGRDLGARVRRRAQADRLRPEADRTVVAVVGDVVQGGFDRHGHSRLEIERARRASLTLVCCRVLWGKGAAPSNFRAALVQDNRLEALVLVLELGLNRRRPPPRAQADPSLCVFQDVILENPLRGALVAP</sequence>
<dbReference type="EMBL" id="BPRB01000012">
    <property type="protein sequence ID" value="GJE58172.1"/>
    <property type="molecule type" value="Genomic_DNA"/>
</dbReference>
<accession>A0ABQ4TTT5</accession>
<organism evidence="2 3">
    <name type="scientific">Methylobacterium trifolii</name>
    <dbReference type="NCBI Taxonomy" id="1003092"/>
    <lineage>
        <taxon>Bacteria</taxon>
        <taxon>Pseudomonadati</taxon>
        <taxon>Pseudomonadota</taxon>
        <taxon>Alphaproteobacteria</taxon>
        <taxon>Hyphomicrobiales</taxon>
        <taxon>Methylobacteriaceae</taxon>
        <taxon>Methylobacterium</taxon>
    </lineage>
</organism>
<feature type="region of interest" description="Disordered" evidence="1">
    <location>
        <begin position="1"/>
        <end position="33"/>
    </location>
</feature>
<proteinExistence type="predicted"/>
<reference evidence="2" key="2">
    <citation type="submission" date="2021-08" db="EMBL/GenBank/DDBJ databases">
        <authorList>
            <person name="Tani A."/>
            <person name="Ola A."/>
            <person name="Ogura Y."/>
            <person name="Katsura K."/>
            <person name="Hayashi T."/>
        </authorList>
    </citation>
    <scope>NUCLEOTIDE SEQUENCE</scope>
    <source>
        <strain evidence="2">DSM 23632</strain>
    </source>
</reference>
<evidence type="ECO:0000313" key="2">
    <source>
        <dbReference type="EMBL" id="GJE58172.1"/>
    </source>
</evidence>
<keyword evidence="3" id="KW-1185">Reference proteome</keyword>
<dbReference type="Proteomes" id="UP001055057">
    <property type="component" value="Unassembled WGS sequence"/>
</dbReference>
<comment type="caution">
    <text evidence="2">The sequence shown here is derived from an EMBL/GenBank/DDBJ whole genome shotgun (WGS) entry which is preliminary data.</text>
</comment>
<gene>
    <name evidence="2" type="ORF">MPOCJGCO_0251</name>
</gene>
<evidence type="ECO:0000256" key="1">
    <source>
        <dbReference type="SAM" id="MobiDB-lite"/>
    </source>
</evidence>
<protein>
    <submittedName>
        <fullName evidence="2">Uncharacterized protein</fullName>
    </submittedName>
</protein>
<name>A0ABQ4TTT5_9HYPH</name>
<reference evidence="2" key="1">
    <citation type="journal article" date="2021" name="Front. Microbiol.">
        <title>Comprehensive Comparative Genomics and Phenotyping of Methylobacterium Species.</title>
        <authorList>
            <person name="Alessa O."/>
            <person name="Ogura Y."/>
            <person name="Fujitani Y."/>
            <person name="Takami H."/>
            <person name="Hayashi T."/>
            <person name="Sahin N."/>
            <person name="Tani A."/>
        </authorList>
    </citation>
    <scope>NUCLEOTIDE SEQUENCE</scope>
    <source>
        <strain evidence="2">DSM 23632</strain>
    </source>
</reference>